<keyword evidence="2" id="KW-1185">Reference proteome</keyword>
<evidence type="ECO:0000313" key="1">
    <source>
        <dbReference type="EMBL" id="PKI58966.1"/>
    </source>
</evidence>
<dbReference type="AlphaFoldDB" id="A0A2I0JU17"/>
<gene>
    <name evidence="1" type="ORF">CRG98_020712</name>
</gene>
<name>A0A2I0JU17_PUNGR</name>
<accession>A0A2I0JU17</accession>
<sequence>MESEGLKSLLSIYFFSHFFIQQARGRAHITSRPTSVQRLGDVSTRHSSLCGGACGSTRGLVSGGIRVNLEVLAMTNVAVINEDVVTIRIGPWGEGVVAGGGGRVVVEELGSGGPAGVGEGGR</sequence>
<evidence type="ECO:0000313" key="2">
    <source>
        <dbReference type="Proteomes" id="UP000233551"/>
    </source>
</evidence>
<organism evidence="1 2">
    <name type="scientific">Punica granatum</name>
    <name type="common">Pomegranate</name>
    <dbReference type="NCBI Taxonomy" id="22663"/>
    <lineage>
        <taxon>Eukaryota</taxon>
        <taxon>Viridiplantae</taxon>
        <taxon>Streptophyta</taxon>
        <taxon>Embryophyta</taxon>
        <taxon>Tracheophyta</taxon>
        <taxon>Spermatophyta</taxon>
        <taxon>Magnoliopsida</taxon>
        <taxon>eudicotyledons</taxon>
        <taxon>Gunneridae</taxon>
        <taxon>Pentapetalae</taxon>
        <taxon>rosids</taxon>
        <taxon>malvids</taxon>
        <taxon>Myrtales</taxon>
        <taxon>Lythraceae</taxon>
        <taxon>Punica</taxon>
    </lineage>
</organism>
<dbReference type="EMBL" id="PGOL01001335">
    <property type="protein sequence ID" value="PKI58966.1"/>
    <property type="molecule type" value="Genomic_DNA"/>
</dbReference>
<proteinExistence type="predicted"/>
<dbReference type="Proteomes" id="UP000233551">
    <property type="component" value="Unassembled WGS sequence"/>
</dbReference>
<comment type="caution">
    <text evidence="1">The sequence shown here is derived from an EMBL/GenBank/DDBJ whole genome shotgun (WGS) entry which is preliminary data.</text>
</comment>
<protein>
    <submittedName>
        <fullName evidence="1">Uncharacterized protein</fullName>
    </submittedName>
</protein>
<reference evidence="1 2" key="1">
    <citation type="submission" date="2017-11" db="EMBL/GenBank/DDBJ databases">
        <title>De-novo sequencing of pomegranate (Punica granatum L.) genome.</title>
        <authorList>
            <person name="Akparov Z."/>
            <person name="Amiraslanov A."/>
            <person name="Hajiyeva S."/>
            <person name="Abbasov M."/>
            <person name="Kaur K."/>
            <person name="Hamwieh A."/>
            <person name="Solovyev V."/>
            <person name="Salamov A."/>
            <person name="Braich B."/>
            <person name="Kosarev P."/>
            <person name="Mahmoud A."/>
            <person name="Hajiyev E."/>
            <person name="Babayeva S."/>
            <person name="Izzatullayeva V."/>
            <person name="Mammadov A."/>
            <person name="Mammadov A."/>
            <person name="Sharifova S."/>
            <person name="Ojaghi J."/>
            <person name="Eynullazada K."/>
            <person name="Bayramov B."/>
            <person name="Abdulazimova A."/>
            <person name="Shahmuradov I."/>
        </authorList>
    </citation>
    <scope>NUCLEOTIDE SEQUENCE [LARGE SCALE GENOMIC DNA]</scope>
    <source>
        <strain evidence="2">cv. AG2017</strain>
        <tissue evidence="1">Leaf</tissue>
    </source>
</reference>